<evidence type="ECO:0000313" key="3">
    <source>
        <dbReference type="Proteomes" id="UP001201163"/>
    </source>
</evidence>
<dbReference type="GO" id="GO:0006307">
    <property type="term" value="P:DNA alkylation repair"/>
    <property type="evidence" value="ECO:0007669"/>
    <property type="project" value="InterPro"/>
</dbReference>
<gene>
    <name evidence="2" type="ORF">EDB92DRAFT_1883244</name>
</gene>
<dbReference type="PANTHER" id="PTHR31212">
    <property type="entry name" value="ALPHA-KETOGLUTARATE-DEPENDENT DIOXYGENASE ALKB HOMOLOG 3"/>
    <property type="match status" value="1"/>
</dbReference>
<dbReference type="InterPro" id="IPR005123">
    <property type="entry name" value="Oxoglu/Fe-dep_dioxygenase_dom"/>
</dbReference>
<proteinExistence type="predicted"/>
<dbReference type="SUPFAM" id="SSF51197">
    <property type="entry name" value="Clavaminate synthase-like"/>
    <property type="match status" value="1"/>
</dbReference>
<comment type="caution">
    <text evidence="2">The sequence shown here is derived from an EMBL/GenBank/DDBJ whole genome shotgun (WGS) entry which is preliminary data.</text>
</comment>
<reference evidence="2" key="1">
    <citation type="submission" date="2022-01" db="EMBL/GenBank/DDBJ databases">
        <title>Comparative genomics reveals a dynamic genome evolution in the ectomycorrhizal milk-cap (Lactarius) mushrooms.</title>
        <authorList>
            <consortium name="DOE Joint Genome Institute"/>
            <person name="Lebreton A."/>
            <person name="Tang N."/>
            <person name="Kuo A."/>
            <person name="LaButti K."/>
            <person name="Drula E."/>
            <person name="Barry K."/>
            <person name="Clum A."/>
            <person name="Lipzen A."/>
            <person name="Mousain D."/>
            <person name="Ng V."/>
            <person name="Wang R."/>
            <person name="Wang X."/>
            <person name="Dai Y."/>
            <person name="Henrissat B."/>
            <person name="Grigoriev I.V."/>
            <person name="Guerin-Laguette A."/>
            <person name="Yu F."/>
            <person name="Martin F.M."/>
        </authorList>
    </citation>
    <scope>NUCLEOTIDE SEQUENCE</scope>
    <source>
        <strain evidence="2">QP</strain>
    </source>
</reference>
<accession>A0AAD4Q5B3</accession>
<feature type="domain" description="Fe2OG dioxygenase" evidence="1">
    <location>
        <begin position="120"/>
        <end position="234"/>
    </location>
</feature>
<organism evidence="2 3">
    <name type="scientific">Lactarius akahatsu</name>
    <dbReference type="NCBI Taxonomy" id="416441"/>
    <lineage>
        <taxon>Eukaryota</taxon>
        <taxon>Fungi</taxon>
        <taxon>Dikarya</taxon>
        <taxon>Basidiomycota</taxon>
        <taxon>Agaricomycotina</taxon>
        <taxon>Agaricomycetes</taxon>
        <taxon>Russulales</taxon>
        <taxon>Russulaceae</taxon>
        <taxon>Lactarius</taxon>
    </lineage>
</organism>
<dbReference type="AlphaFoldDB" id="A0AAD4Q5B3"/>
<dbReference type="PROSITE" id="PS51471">
    <property type="entry name" value="FE2OG_OXY"/>
    <property type="match status" value="1"/>
</dbReference>
<keyword evidence="3" id="KW-1185">Reference proteome</keyword>
<sequence length="318" mass="34960">MTDVSTSVLATSSLHSSKVIVPVLGAGDWIGEGDTYLVEDVLPPELADVAFENLRKEVAWNVMHHRGGEVPRLVAVEGEIDADGNYPVYRHPTDESPSLHPFSPTVSQIRAHVERALQHPVNHVLIQLYRTGADYISEHSDKTIDVVRGSRIVNLSLGARRTMTLKTKKDSLHDGDGPQRRTQRVPLPHNSLFVMGLQTNARWMHSVHTDKRPEGTKDPAERGARISLTFRRIGTFLTPAQRIYGQGATEKTRAEARPVVHGGAEAERLLAAFGAENHQSEFDWDEVYGEGFDVLHFAAHAAPGEPAEDGGEVVSAQT</sequence>
<protein>
    <recommendedName>
        <fullName evidence="1">Fe2OG dioxygenase domain-containing protein</fullName>
    </recommendedName>
</protein>
<evidence type="ECO:0000259" key="1">
    <source>
        <dbReference type="PROSITE" id="PS51471"/>
    </source>
</evidence>
<evidence type="ECO:0000313" key="2">
    <source>
        <dbReference type="EMBL" id="KAH8985412.1"/>
    </source>
</evidence>
<dbReference type="EMBL" id="JAKELL010000064">
    <property type="protein sequence ID" value="KAH8985412.1"/>
    <property type="molecule type" value="Genomic_DNA"/>
</dbReference>
<name>A0AAD4Q5B3_9AGAM</name>
<dbReference type="Proteomes" id="UP001201163">
    <property type="component" value="Unassembled WGS sequence"/>
</dbReference>
<dbReference type="Pfam" id="PF13532">
    <property type="entry name" value="2OG-FeII_Oxy_2"/>
    <property type="match status" value="1"/>
</dbReference>
<dbReference type="Gene3D" id="2.60.120.590">
    <property type="entry name" value="Alpha-ketoglutarate-dependent dioxygenase AlkB-like"/>
    <property type="match status" value="1"/>
</dbReference>
<dbReference type="GO" id="GO:0051213">
    <property type="term" value="F:dioxygenase activity"/>
    <property type="evidence" value="ECO:0007669"/>
    <property type="project" value="InterPro"/>
</dbReference>
<dbReference type="InterPro" id="IPR032854">
    <property type="entry name" value="ALKBH3"/>
</dbReference>
<dbReference type="InterPro" id="IPR027450">
    <property type="entry name" value="AlkB-like"/>
</dbReference>
<dbReference type="PANTHER" id="PTHR31212:SF5">
    <property type="entry name" value="ISOCHORISMATASE FAMILY PROTEIN FAMILY (AFU_ORTHOLOGUE AFUA_3G14500)"/>
    <property type="match status" value="1"/>
</dbReference>
<dbReference type="InterPro" id="IPR037151">
    <property type="entry name" value="AlkB-like_sf"/>
</dbReference>